<evidence type="ECO:0000313" key="5">
    <source>
        <dbReference type="Proteomes" id="UP000326509"/>
    </source>
</evidence>
<protein>
    <recommendedName>
        <fullName evidence="3">Secretion system C-terminal sorting domain-containing protein</fullName>
    </recommendedName>
</protein>
<evidence type="ECO:0000256" key="1">
    <source>
        <dbReference type="ARBA" id="ARBA00022729"/>
    </source>
</evidence>
<dbReference type="NCBIfam" id="TIGR04183">
    <property type="entry name" value="Por_Secre_tail"/>
    <property type="match status" value="1"/>
</dbReference>
<evidence type="ECO:0000313" key="4">
    <source>
        <dbReference type="EMBL" id="GER60958.1"/>
    </source>
</evidence>
<evidence type="ECO:0000256" key="2">
    <source>
        <dbReference type="SAM" id="SignalP"/>
    </source>
</evidence>
<dbReference type="OrthoDB" id="1447707at2"/>
<dbReference type="EMBL" id="BKCG01000012">
    <property type="protein sequence ID" value="GER60958.1"/>
    <property type="molecule type" value="Genomic_DNA"/>
</dbReference>
<dbReference type="RefSeq" id="WP_151675383.1">
    <property type="nucleotide sequence ID" value="NZ_BKCG01000012.1"/>
</dbReference>
<evidence type="ECO:0000259" key="3">
    <source>
        <dbReference type="Pfam" id="PF18962"/>
    </source>
</evidence>
<comment type="caution">
    <text evidence="4">The sequence shown here is derived from an EMBL/GenBank/DDBJ whole genome shotgun (WGS) entry which is preliminary data.</text>
</comment>
<feature type="signal peptide" evidence="2">
    <location>
        <begin position="1"/>
        <end position="22"/>
    </location>
</feature>
<dbReference type="Proteomes" id="UP000326509">
    <property type="component" value="Unassembled WGS sequence"/>
</dbReference>
<keyword evidence="5" id="KW-1185">Reference proteome</keyword>
<dbReference type="AlphaFoldDB" id="A0A5J4J4K2"/>
<dbReference type="Pfam" id="PF18962">
    <property type="entry name" value="Por_Secre_tail"/>
    <property type="match status" value="1"/>
</dbReference>
<gene>
    <name evidence="4" type="ORF">ULMA_30660</name>
</gene>
<reference evidence="4 5" key="1">
    <citation type="submission" date="2019-08" db="EMBL/GenBank/DDBJ databases">
        <title>Draft genome sequence of Ulvibacter marinus type strain NBRC 109484.</title>
        <authorList>
            <person name="Kawano K."/>
            <person name="Ushijima N."/>
            <person name="Kihara M."/>
            <person name="Itoh H."/>
        </authorList>
    </citation>
    <scope>NUCLEOTIDE SEQUENCE [LARGE SCALE GENOMIC DNA]</scope>
    <source>
        <strain evidence="4 5">NBRC 109484</strain>
    </source>
</reference>
<feature type="domain" description="Secretion system C-terminal sorting" evidence="3">
    <location>
        <begin position="184"/>
        <end position="253"/>
    </location>
</feature>
<proteinExistence type="predicted"/>
<sequence>MIKYYSKLLLILVSILTINSYAQSVSLPQASISVTPLGTVENNGTAIAEFIFVESSGVDVQSTSFDQPNVSINVDFLYIELADADISQITGTLLDYFAPVYDATNNMLRFDQTAVIPGDWFGYVNFPIDVTQNSTQDESFNGFNANIAAVDAGTDASGNASIFTYTDEDILFTEDIEPLVFNVSPNPTTGIFNINLENSNDTQVELFDILGKLIISKDYYNVDSIELNIDYLSSAVYVLKVTSDNGATNTVKVIKE</sequence>
<keyword evidence="1 2" id="KW-0732">Signal</keyword>
<organism evidence="4 5">
    <name type="scientific">Patiriisocius marinus</name>
    <dbReference type="NCBI Taxonomy" id="1397112"/>
    <lineage>
        <taxon>Bacteria</taxon>
        <taxon>Pseudomonadati</taxon>
        <taxon>Bacteroidota</taxon>
        <taxon>Flavobacteriia</taxon>
        <taxon>Flavobacteriales</taxon>
        <taxon>Flavobacteriaceae</taxon>
        <taxon>Patiriisocius</taxon>
    </lineage>
</organism>
<name>A0A5J4J4K2_9FLAO</name>
<accession>A0A5J4J4K2</accession>
<feature type="chain" id="PRO_5023818470" description="Secretion system C-terminal sorting domain-containing protein" evidence="2">
    <location>
        <begin position="23"/>
        <end position="256"/>
    </location>
</feature>
<dbReference type="InterPro" id="IPR026444">
    <property type="entry name" value="Secre_tail"/>
</dbReference>